<dbReference type="InterPro" id="IPR016181">
    <property type="entry name" value="Acyl_CoA_acyltransferase"/>
</dbReference>
<dbReference type="Proteomes" id="UP000298284">
    <property type="component" value="Unassembled WGS sequence"/>
</dbReference>
<dbReference type="AlphaFoldDB" id="A0A4Z0MEX3"/>
<gene>
    <name evidence="2" type="ORF">EU557_21370</name>
</gene>
<dbReference type="Pfam" id="PF13302">
    <property type="entry name" value="Acetyltransf_3"/>
    <property type="match status" value="1"/>
</dbReference>
<dbReference type="PANTHER" id="PTHR43441:SF6">
    <property type="entry name" value="N-ACETYLTRANSFERASE DOMAIN-CONTAINING PROTEIN"/>
    <property type="match status" value="1"/>
</dbReference>
<reference evidence="2 3" key="1">
    <citation type="submission" date="2019-04" db="EMBL/GenBank/DDBJ databases">
        <authorList>
            <person name="Feng G."/>
            <person name="Zhang J."/>
            <person name="Zhu H."/>
        </authorList>
    </citation>
    <scope>NUCLEOTIDE SEQUENCE [LARGE SCALE GENOMIC DNA]</scope>
    <source>
        <strain evidence="2 3">JCM 19491</strain>
    </source>
</reference>
<feature type="domain" description="N-acetyltransferase" evidence="1">
    <location>
        <begin position="40"/>
        <end position="184"/>
    </location>
</feature>
<dbReference type="Gene3D" id="3.40.630.30">
    <property type="match status" value="1"/>
</dbReference>
<dbReference type="InterPro" id="IPR000182">
    <property type="entry name" value="GNAT_dom"/>
</dbReference>
<name>A0A4Z0MEX3_9BACT</name>
<dbReference type="OrthoDB" id="9811523at2"/>
<dbReference type="InterPro" id="IPR051908">
    <property type="entry name" value="Ribosomal_N-acetyltransferase"/>
</dbReference>
<sequence length="184" mass="19786">MIPLIAYTPRLTLIAASRALLTAELHKPQYFPVLLGAAMPAHWPPGEYDEEAMRFFLEKLTAGGRTAAGWYGWYAILRAGAETPHNVLIGTGGFHGPPSPDGTAEIGFSVANDWHGRGLGMELAAGLITHAAQTGMVRQLTARTTPENTASQKILTRNGFTAGELDFEGYLHFERAVEPLIAGS</sequence>
<dbReference type="GO" id="GO:1990189">
    <property type="term" value="F:protein N-terminal-serine acetyltransferase activity"/>
    <property type="evidence" value="ECO:0007669"/>
    <property type="project" value="TreeGrafter"/>
</dbReference>
<comment type="caution">
    <text evidence="2">The sequence shown here is derived from an EMBL/GenBank/DDBJ whole genome shotgun (WGS) entry which is preliminary data.</text>
</comment>
<organism evidence="2 3">
    <name type="scientific">Hymenobacter wooponensis</name>
    <dbReference type="NCBI Taxonomy" id="1525360"/>
    <lineage>
        <taxon>Bacteria</taxon>
        <taxon>Pseudomonadati</taxon>
        <taxon>Bacteroidota</taxon>
        <taxon>Cytophagia</taxon>
        <taxon>Cytophagales</taxon>
        <taxon>Hymenobacteraceae</taxon>
        <taxon>Hymenobacter</taxon>
    </lineage>
</organism>
<protein>
    <submittedName>
        <fullName evidence="2">N-acetyltransferase</fullName>
    </submittedName>
</protein>
<evidence type="ECO:0000259" key="1">
    <source>
        <dbReference type="PROSITE" id="PS51186"/>
    </source>
</evidence>
<dbReference type="PANTHER" id="PTHR43441">
    <property type="entry name" value="RIBOSOMAL-PROTEIN-SERINE ACETYLTRANSFERASE"/>
    <property type="match status" value="1"/>
</dbReference>
<proteinExistence type="predicted"/>
<dbReference type="EMBL" id="SRKZ01000007">
    <property type="protein sequence ID" value="TGD77848.1"/>
    <property type="molecule type" value="Genomic_DNA"/>
</dbReference>
<dbReference type="GO" id="GO:0005737">
    <property type="term" value="C:cytoplasm"/>
    <property type="evidence" value="ECO:0007669"/>
    <property type="project" value="TreeGrafter"/>
</dbReference>
<accession>A0A4Z0MEX3</accession>
<dbReference type="SUPFAM" id="SSF55729">
    <property type="entry name" value="Acyl-CoA N-acyltransferases (Nat)"/>
    <property type="match status" value="1"/>
</dbReference>
<dbReference type="PROSITE" id="PS51186">
    <property type="entry name" value="GNAT"/>
    <property type="match status" value="1"/>
</dbReference>
<dbReference type="RefSeq" id="WP_135532522.1">
    <property type="nucleotide sequence ID" value="NZ_SRKZ01000007.1"/>
</dbReference>
<keyword evidence="2" id="KW-0808">Transferase</keyword>
<evidence type="ECO:0000313" key="3">
    <source>
        <dbReference type="Proteomes" id="UP000298284"/>
    </source>
</evidence>
<dbReference type="GO" id="GO:0008999">
    <property type="term" value="F:protein-N-terminal-alanine acetyltransferase activity"/>
    <property type="evidence" value="ECO:0007669"/>
    <property type="project" value="TreeGrafter"/>
</dbReference>
<keyword evidence="3" id="KW-1185">Reference proteome</keyword>
<evidence type="ECO:0000313" key="2">
    <source>
        <dbReference type="EMBL" id="TGD77848.1"/>
    </source>
</evidence>